<dbReference type="RefSeq" id="WP_341399701.1">
    <property type="nucleotide sequence ID" value="NZ_JBBUTI010000009.1"/>
</dbReference>
<proteinExistence type="predicted"/>
<accession>A0ABU9C6D7</accession>
<gene>
    <name evidence="1" type="ORF">AACH00_13610</name>
</gene>
<reference evidence="1 2" key="1">
    <citation type="submission" date="2024-04" db="EMBL/GenBank/DDBJ databases">
        <title>Novel species of the genus Ideonella isolated from streams.</title>
        <authorList>
            <person name="Lu H."/>
        </authorList>
    </citation>
    <scope>NUCLEOTIDE SEQUENCE [LARGE SCALE GENOMIC DNA]</scope>
    <source>
        <strain evidence="1 2">LYT19W</strain>
    </source>
</reference>
<protein>
    <submittedName>
        <fullName evidence="1">Uncharacterized protein</fullName>
    </submittedName>
</protein>
<dbReference type="Proteomes" id="UP001379945">
    <property type="component" value="Unassembled WGS sequence"/>
</dbReference>
<keyword evidence="2" id="KW-1185">Reference proteome</keyword>
<sequence length="97" mass="10362">MPFFRVLLEGNGLCIESSDEAPSIAGFFTTKVVWANAPEIAGLIAIEVVSREWSAQPYASQPGAKSLSLVAAECHQLGFVRGVLERPSGFTFFAAEA</sequence>
<evidence type="ECO:0000313" key="2">
    <source>
        <dbReference type="Proteomes" id="UP001379945"/>
    </source>
</evidence>
<name>A0ABU9C6D7_9BURK</name>
<dbReference type="EMBL" id="JBBUTI010000009">
    <property type="protein sequence ID" value="MEK8047393.1"/>
    <property type="molecule type" value="Genomic_DNA"/>
</dbReference>
<organism evidence="1 2">
    <name type="scientific">Ideonella margarita</name>
    <dbReference type="NCBI Taxonomy" id="2984191"/>
    <lineage>
        <taxon>Bacteria</taxon>
        <taxon>Pseudomonadati</taxon>
        <taxon>Pseudomonadota</taxon>
        <taxon>Betaproteobacteria</taxon>
        <taxon>Burkholderiales</taxon>
        <taxon>Sphaerotilaceae</taxon>
        <taxon>Ideonella</taxon>
    </lineage>
</organism>
<comment type="caution">
    <text evidence="1">The sequence shown here is derived from an EMBL/GenBank/DDBJ whole genome shotgun (WGS) entry which is preliminary data.</text>
</comment>
<evidence type="ECO:0000313" key="1">
    <source>
        <dbReference type="EMBL" id="MEK8047393.1"/>
    </source>
</evidence>